<dbReference type="Gramene" id="PUZ68696">
    <property type="protein sequence ID" value="PUZ68696"/>
    <property type="gene ID" value="GQ55_2G049900"/>
</dbReference>
<dbReference type="AlphaFoldDB" id="A0A2T7ELJ1"/>
<keyword evidence="3" id="KW-1185">Reference proteome</keyword>
<evidence type="ECO:0000313" key="3">
    <source>
        <dbReference type="Proteomes" id="UP000244336"/>
    </source>
</evidence>
<evidence type="ECO:0000256" key="1">
    <source>
        <dbReference type="SAM" id="Coils"/>
    </source>
</evidence>
<gene>
    <name evidence="2" type="ORF">GQ55_2G049900</name>
</gene>
<dbReference type="Proteomes" id="UP000244336">
    <property type="component" value="Chromosome 2"/>
</dbReference>
<feature type="coiled-coil region" evidence="1">
    <location>
        <begin position="10"/>
        <end position="37"/>
    </location>
</feature>
<evidence type="ECO:0000313" key="2">
    <source>
        <dbReference type="EMBL" id="PUZ68696.1"/>
    </source>
</evidence>
<sequence>MMSYDGPMLLAALERERERERESTGTLEARLRRQEEQAAAASDCSIGAIPEEQDPLLLLHELFCKSASASFSQSVISREDCVQ</sequence>
<accession>A0A2T7ELJ1</accession>
<dbReference type="EMBL" id="CM009750">
    <property type="protein sequence ID" value="PUZ68696.1"/>
    <property type="molecule type" value="Genomic_DNA"/>
</dbReference>
<organism evidence="2 3">
    <name type="scientific">Panicum hallii var. hallii</name>
    <dbReference type="NCBI Taxonomy" id="1504633"/>
    <lineage>
        <taxon>Eukaryota</taxon>
        <taxon>Viridiplantae</taxon>
        <taxon>Streptophyta</taxon>
        <taxon>Embryophyta</taxon>
        <taxon>Tracheophyta</taxon>
        <taxon>Spermatophyta</taxon>
        <taxon>Magnoliopsida</taxon>
        <taxon>Liliopsida</taxon>
        <taxon>Poales</taxon>
        <taxon>Poaceae</taxon>
        <taxon>PACMAD clade</taxon>
        <taxon>Panicoideae</taxon>
        <taxon>Panicodae</taxon>
        <taxon>Paniceae</taxon>
        <taxon>Panicinae</taxon>
        <taxon>Panicum</taxon>
        <taxon>Panicum sect. Panicum</taxon>
    </lineage>
</organism>
<protein>
    <submittedName>
        <fullName evidence="2">Uncharacterized protein</fullName>
    </submittedName>
</protein>
<keyword evidence="1" id="KW-0175">Coiled coil</keyword>
<reference evidence="2 3" key="1">
    <citation type="submission" date="2018-04" db="EMBL/GenBank/DDBJ databases">
        <title>WGS assembly of Panicum hallii var. hallii HAL2.</title>
        <authorList>
            <person name="Lovell J."/>
            <person name="Jenkins J."/>
            <person name="Lowry D."/>
            <person name="Mamidi S."/>
            <person name="Sreedasyam A."/>
            <person name="Weng X."/>
            <person name="Barry K."/>
            <person name="Bonette J."/>
            <person name="Campitelli B."/>
            <person name="Daum C."/>
            <person name="Gordon S."/>
            <person name="Gould B."/>
            <person name="Lipzen A."/>
            <person name="MacQueen A."/>
            <person name="Palacio-Mejia J."/>
            <person name="Plott C."/>
            <person name="Shakirov E."/>
            <person name="Shu S."/>
            <person name="Yoshinaga Y."/>
            <person name="Zane M."/>
            <person name="Rokhsar D."/>
            <person name="Grimwood J."/>
            <person name="Schmutz J."/>
            <person name="Juenger T."/>
        </authorList>
    </citation>
    <scope>NUCLEOTIDE SEQUENCE [LARGE SCALE GENOMIC DNA]</scope>
    <source>
        <strain evidence="3">cv. HAL2</strain>
    </source>
</reference>
<name>A0A2T7ELJ1_9POAL</name>
<proteinExistence type="predicted"/>